<evidence type="ECO:0000313" key="1">
    <source>
        <dbReference type="EMBL" id="SJK86142.1"/>
    </source>
</evidence>
<reference evidence="1 2" key="3">
    <citation type="journal article" date="2016" name="Sci. Rep.">
        <title>Genome-wide diversity and gene expression profiling of Babesia microti isolates identify polymorphic genes that mediate host-pathogen interactions.</title>
        <authorList>
            <person name="Silva J.C."/>
            <person name="Cornillot E."/>
            <person name="McCracken C."/>
            <person name="Usmani-Brown S."/>
            <person name="Dwivedi A."/>
            <person name="Ifeonu O.O."/>
            <person name="Crabtree J."/>
            <person name="Gotia H.T."/>
            <person name="Virji A.Z."/>
            <person name="Reynes C."/>
            <person name="Colinge J."/>
            <person name="Kumar V."/>
            <person name="Lawres L."/>
            <person name="Pazzi J.E."/>
            <person name="Pablo J.V."/>
            <person name="Hung C."/>
            <person name="Brancato J."/>
            <person name="Kumari P."/>
            <person name="Orvis J."/>
            <person name="Tretina K."/>
            <person name="Chibucos M."/>
            <person name="Ott S."/>
            <person name="Sadzewicz L."/>
            <person name="Sengamalay N."/>
            <person name="Shetty A.C."/>
            <person name="Su Q."/>
            <person name="Tallon L."/>
            <person name="Fraser C.M."/>
            <person name="Frutos R."/>
            <person name="Molina D.M."/>
            <person name="Krause P.J."/>
            <person name="Ben Mamoun C."/>
        </authorList>
    </citation>
    <scope>NUCLEOTIDE SEQUENCE [LARGE SCALE GENOMIC DNA]</scope>
    <source>
        <strain evidence="1 2">RI</strain>
    </source>
</reference>
<dbReference type="EMBL" id="FO082872">
    <property type="protein sequence ID" value="SJK86142.1"/>
    <property type="molecule type" value="Genomic_DNA"/>
</dbReference>
<sequence>MIKRAHLYSCAPPIPDDVSNGIRDELHDSSKNNDKINIKNDINYEANSTNESDTLPNYPEFIAKATTKGKALKCKCCPGKLILNDRDLYKHLTSKIHKKRALTYKNTERKVEKAKHKFAKIIKQIEADSDNSYE</sequence>
<evidence type="ECO:0000313" key="2">
    <source>
        <dbReference type="Proteomes" id="UP000002899"/>
    </source>
</evidence>
<dbReference type="KEGG" id="bmic:BMR1_02g03820"/>
<dbReference type="VEuPathDB" id="PiroplasmaDB:BMR1_02g03820"/>
<dbReference type="Proteomes" id="UP000002899">
    <property type="component" value="Chromosome II"/>
</dbReference>
<proteinExistence type="predicted"/>
<dbReference type="GeneID" id="24424546"/>
<dbReference type="RefSeq" id="XP_021338335.1">
    <property type="nucleotide sequence ID" value="XM_021481729.1"/>
</dbReference>
<accession>A0A1R4AAW1</accession>
<name>A0A1R4AAW1_BABMR</name>
<dbReference type="AlphaFoldDB" id="A0A1R4AAW1"/>
<protein>
    <recommendedName>
        <fullName evidence="3">Zinc finger double-stranded RNA binding domain-containing protein</fullName>
    </recommendedName>
</protein>
<evidence type="ECO:0008006" key="3">
    <source>
        <dbReference type="Google" id="ProtNLM"/>
    </source>
</evidence>
<gene>
    <name evidence="1" type="ORF">BMR1_02g03820</name>
</gene>
<reference evidence="1 2" key="1">
    <citation type="journal article" date="2012" name="Nucleic Acids Res.">
        <title>Sequencing of the smallest Apicomplexan genome from the human pathogen Babesia microti.</title>
        <authorList>
            <person name="Cornillot E."/>
            <person name="Hadj-Kaddour K."/>
            <person name="Dassouli A."/>
            <person name="Noel B."/>
            <person name="Ranwez V."/>
            <person name="Vacherie B."/>
            <person name="Augagneur Y."/>
            <person name="Bres V."/>
            <person name="Duclos A."/>
            <person name="Randazzo S."/>
            <person name="Carcy B."/>
            <person name="Debierre-Grockiego F."/>
            <person name="Delbecq S."/>
            <person name="Moubri-Menage K."/>
            <person name="Shams-Eldin H."/>
            <person name="Usmani-Brown S."/>
            <person name="Bringaud F."/>
            <person name="Wincker P."/>
            <person name="Vivares C.P."/>
            <person name="Schwarz R.T."/>
            <person name="Schetters T.P."/>
            <person name="Krause P.J."/>
            <person name="Gorenflot A."/>
            <person name="Berry V."/>
            <person name="Barbe V."/>
            <person name="Ben Mamoun C."/>
        </authorList>
    </citation>
    <scope>NUCLEOTIDE SEQUENCE [LARGE SCALE GENOMIC DNA]</scope>
    <source>
        <strain evidence="1 2">RI</strain>
    </source>
</reference>
<organism evidence="1 2">
    <name type="scientific">Babesia microti (strain RI)</name>
    <dbReference type="NCBI Taxonomy" id="1133968"/>
    <lineage>
        <taxon>Eukaryota</taxon>
        <taxon>Sar</taxon>
        <taxon>Alveolata</taxon>
        <taxon>Apicomplexa</taxon>
        <taxon>Aconoidasida</taxon>
        <taxon>Piroplasmida</taxon>
        <taxon>Babesiidae</taxon>
        <taxon>Babesia</taxon>
    </lineage>
</organism>
<reference evidence="1 2" key="2">
    <citation type="journal article" date="2013" name="PLoS ONE">
        <title>Whole genome mapping and re-organization of the nuclear and mitochondrial genomes of Babesia microti isolates.</title>
        <authorList>
            <person name="Cornillot E."/>
            <person name="Dassouli A."/>
            <person name="Garg A."/>
            <person name="Pachikara N."/>
            <person name="Randazzo S."/>
            <person name="Depoix D."/>
            <person name="Carcy B."/>
            <person name="Delbecq S."/>
            <person name="Frutos R."/>
            <person name="Silva J.C."/>
            <person name="Sutton R."/>
            <person name="Krause P.J."/>
            <person name="Mamoun C.B."/>
        </authorList>
    </citation>
    <scope>NUCLEOTIDE SEQUENCE [LARGE SCALE GENOMIC DNA]</scope>
    <source>
        <strain evidence="1 2">RI</strain>
    </source>
</reference>
<keyword evidence="2" id="KW-1185">Reference proteome</keyword>